<dbReference type="Proteomes" id="UP000070096">
    <property type="component" value="Unassembled WGS sequence"/>
</dbReference>
<organism evidence="1 2">
    <name type="scientific">Streptococcus gordonii</name>
    <dbReference type="NCBI Taxonomy" id="1302"/>
    <lineage>
        <taxon>Bacteria</taxon>
        <taxon>Bacillati</taxon>
        <taxon>Bacillota</taxon>
        <taxon>Bacilli</taxon>
        <taxon>Lactobacillales</taxon>
        <taxon>Streptococcaceae</taxon>
        <taxon>Streptococcus</taxon>
    </lineage>
</organism>
<dbReference type="EMBL" id="LQRC01000148">
    <property type="protein sequence ID" value="KXT71798.1"/>
    <property type="molecule type" value="Genomic_DNA"/>
</dbReference>
<proteinExistence type="predicted"/>
<evidence type="ECO:0000313" key="1">
    <source>
        <dbReference type="EMBL" id="KXT71798.1"/>
    </source>
</evidence>
<dbReference type="AlphaFoldDB" id="A0A139N6X3"/>
<name>A0A139N6X3_STRGN</name>
<protein>
    <submittedName>
        <fullName evidence="1">Uncharacterized protein</fullName>
    </submittedName>
</protein>
<reference evidence="1 2" key="1">
    <citation type="submission" date="2016-01" db="EMBL/GenBank/DDBJ databases">
        <title>Highly variable Streptococcus oralis are common among viridans streptococci isolated from primates.</title>
        <authorList>
            <person name="Denapaite D."/>
            <person name="Rieger M."/>
            <person name="Koendgen S."/>
            <person name="Brueckner R."/>
            <person name="Ochigava I."/>
            <person name="Kappeler P."/>
            <person name="Maetz-Rensing K."/>
            <person name="Leendertz F."/>
            <person name="Hakenbeck R."/>
        </authorList>
    </citation>
    <scope>NUCLEOTIDE SEQUENCE [LARGE SCALE GENOMIC DNA]</scope>
    <source>
        <strain evidence="1 2">DD07</strain>
    </source>
</reference>
<comment type="caution">
    <text evidence="1">The sequence shown here is derived from an EMBL/GenBank/DDBJ whole genome shotgun (WGS) entry which is preliminary data.</text>
</comment>
<accession>A0A139N6X3</accession>
<sequence>MIILRTINNKAEAVLSQFCFLMEVLFVKLEKLSDFSQK</sequence>
<evidence type="ECO:0000313" key="2">
    <source>
        <dbReference type="Proteomes" id="UP000070096"/>
    </source>
</evidence>
<gene>
    <name evidence="1" type="ORF">SGODD07_01009</name>
</gene>